<gene>
    <name evidence="2" type="ORF">HCEG_06127</name>
</gene>
<proteinExistence type="predicted"/>
<evidence type="ECO:0000256" key="1">
    <source>
        <dbReference type="SAM" id="MobiDB-lite"/>
    </source>
</evidence>
<dbReference type="PANTHER" id="PTHR46082">
    <property type="entry name" value="ATP/GTP-BINDING PROTEIN-RELATED"/>
    <property type="match status" value="1"/>
</dbReference>
<dbReference type="InterPro" id="IPR053137">
    <property type="entry name" value="NLR-like"/>
</dbReference>
<dbReference type="VEuPathDB" id="FungiDB:I7I53_06269"/>
<sequence>MGVLAKLKYTLDSYTVALIRPKGIEFAAVEGMLEHTHPPIPMERLENAYTLGQIGNHNVVVAILSETGTSPAATAVTQTLNDFKSIRFGLLVGVGGAIPVEEVHDIRLGDVVVSKPAGTFGGVVQFDRGPEIHYGTIGSSNLVIKDGITRNKLYDELGIICVEMEAAGLMDEFPCLVVRGISDYADSHKNKEWQPYAAATAAAYVKELLEEIPSSEVSKVPRAVDSLKWQNPPDDSQRELRDKISQLEELNKIFEQNNKSQAKDIESLKEKLKEVQKEFRERKSGSGGSGGRPESINSSGVWVGMIRKEIVDAAIKGKLDEFKNDCSNLKREVLGEWTARVADLPSVHQFFAKWFHSPRLLYGPWTPDPRAVWADTIRDDAERMLAWCDDCGKNSSGYGVIAKYWTLWALFEYAGVVSATLR</sequence>
<dbReference type="EMBL" id="DS990640">
    <property type="protein sequence ID" value="EGC46912.1"/>
    <property type="molecule type" value="Genomic_DNA"/>
</dbReference>
<organism evidence="3">
    <name type="scientific">Ajellomyces capsulatus (strain H88)</name>
    <name type="common">Darling's disease fungus</name>
    <name type="synonym">Histoplasma capsulatum</name>
    <dbReference type="NCBI Taxonomy" id="544711"/>
    <lineage>
        <taxon>Eukaryota</taxon>
        <taxon>Fungi</taxon>
        <taxon>Dikarya</taxon>
        <taxon>Ascomycota</taxon>
        <taxon>Pezizomycotina</taxon>
        <taxon>Eurotiomycetes</taxon>
        <taxon>Eurotiomycetidae</taxon>
        <taxon>Onygenales</taxon>
        <taxon>Ajellomycetaceae</taxon>
        <taxon>Histoplasma</taxon>
    </lineage>
</organism>
<dbReference type="SUPFAM" id="SSF53167">
    <property type="entry name" value="Purine and uridine phosphorylases"/>
    <property type="match status" value="1"/>
</dbReference>
<reference evidence="3" key="1">
    <citation type="submission" date="2008-07" db="EMBL/GenBank/DDBJ databases">
        <title>Annotation of Ajellomyces capsulatus strain H88.</title>
        <authorList>
            <person name="Champion M."/>
            <person name="Cuomo C."/>
            <person name="Ma L.-J."/>
            <person name="Henn M.R."/>
            <person name="Sil A."/>
            <person name="Goldman B."/>
            <person name="Young S.K."/>
            <person name="Kodira C.D."/>
            <person name="Zeng Q."/>
            <person name="Koehrsen M."/>
            <person name="Alvarado L."/>
            <person name="Berlin A."/>
            <person name="Borenstein D."/>
            <person name="Chen Z."/>
            <person name="Engels R."/>
            <person name="Freedman E."/>
            <person name="Gellesch M."/>
            <person name="Goldberg J."/>
            <person name="Griggs A."/>
            <person name="Gujja S."/>
            <person name="Heiman D."/>
            <person name="Hepburn T."/>
            <person name="Howarth C."/>
            <person name="Jen D."/>
            <person name="Larson L."/>
            <person name="Lewis B."/>
            <person name="Mehta T."/>
            <person name="Park D."/>
            <person name="Pearson M."/>
            <person name="Roberts A."/>
            <person name="Saif S."/>
            <person name="Shea T."/>
            <person name="Shenoy N."/>
            <person name="Sisk P."/>
            <person name="Stolte C."/>
            <person name="Sykes S."/>
            <person name="Walk T."/>
            <person name="White J."/>
            <person name="Yandava C."/>
            <person name="Klein B."/>
            <person name="McEwen J.G."/>
            <person name="Puccia R."/>
            <person name="Goldman G.H."/>
            <person name="Felipe M.S."/>
            <person name="Nino-Vega G."/>
            <person name="San-Blas G."/>
            <person name="Taylor J."/>
            <person name="Mendoza L."/>
            <person name="Galagan J."/>
            <person name="Nusbaum C."/>
            <person name="Birren B."/>
        </authorList>
    </citation>
    <scope>NUCLEOTIDE SEQUENCE [LARGE SCALE GENOMIC DNA]</scope>
    <source>
        <strain evidence="3">H88</strain>
    </source>
</reference>
<evidence type="ECO:0000313" key="2">
    <source>
        <dbReference type="EMBL" id="EGC46912.1"/>
    </source>
</evidence>
<dbReference type="GO" id="GO:0003824">
    <property type="term" value="F:catalytic activity"/>
    <property type="evidence" value="ECO:0007669"/>
    <property type="project" value="InterPro"/>
</dbReference>
<dbReference type="PANTHER" id="PTHR46082:SF11">
    <property type="entry name" value="AAA+ ATPASE DOMAIN-CONTAINING PROTEIN-RELATED"/>
    <property type="match status" value="1"/>
</dbReference>
<dbReference type="OrthoDB" id="1577640at2759"/>
<dbReference type="HOGENOM" id="CLU_000288_34_22_1"/>
<dbReference type="GO" id="GO:0009116">
    <property type="term" value="P:nucleoside metabolic process"/>
    <property type="evidence" value="ECO:0007669"/>
    <property type="project" value="InterPro"/>
</dbReference>
<protein>
    <submittedName>
        <fullName evidence="2">Pfs domain-containing protein</fullName>
    </submittedName>
</protein>
<dbReference type="OMA" id="TIACICP"/>
<dbReference type="Proteomes" id="UP000008142">
    <property type="component" value="Unassembled WGS sequence"/>
</dbReference>
<feature type="region of interest" description="Disordered" evidence="1">
    <location>
        <begin position="276"/>
        <end position="296"/>
    </location>
</feature>
<dbReference type="Gene3D" id="3.40.50.1580">
    <property type="entry name" value="Nucleoside phosphorylase domain"/>
    <property type="match status" value="2"/>
</dbReference>
<evidence type="ECO:0000313" key="3">
    <source>
        <dbReference type="Proteomes" id="UP000008142"/>
    </source>
</evidence>
<dbReference type="AlphaFoldDB" id="F0UP53"/>
<dbReference type="InterPro" id="IPR035994">
    <property type="entry name" value="Nucleoside_phosphorylase_sf"/>
</dbReference>
<dbReference type="STRING" id="544711.F0UP53"/>
<name>F0UP53_AJEC8</name>
<accession>F0UP53</accession>